<reference evidence="7" key="1">
    <citation type="submission" date="2025-08" db="UniProtKB">
        <authorList>
            <consortium name="RefSeq"/>
        </authorList>
    </citation>
    <scope>IDENTIFICATION</scope>
</reference>
<dbReference type="SUPFAM" id="SSF52279">
    <property type="entry name" value="Beta-D-glucan exohydrolase, C-terminal domain"/>
    <property type="match status" value="1"/>
</dbReference>
<dbReference type="GO" id="GO:0009505">
    <property type="term" value="C:plant-type cell wall"/>
    <property type="evidence" value="ECO:0007669"/>
    <property type="project" value="TreeGrafter"/>
</dbReference>
<organism evidence="6 7">
    <name type="scientific">Momordica charantia</name>
    <name type="common">Bitter gourd</name>
    <name type="synonym">Balsam pear</name>
    <dbReference type="NCBI Taxonomy" id="3673"/>
    <lineage>
        <taxon>Eukaryota</taxon>
        <taxon>Viridiplantae</taxon>
        <taxon>Streptophyta</taxon>
        <taxon>Embryophyta</taxon>
        <taxon>Tracheophyta</taxon>
        <taxon>Spermatophyta</taxon>
        <taxon>Magnoliopsida</taxon>
        <taxon>eudicotyledons</taxon>
        <taxon>Gunneridae</taxon>
        <taxon>Pentapetalae</taxon>
        <taxon>rosids</taxon>
        <taxon>fabids</taxon>
        <taxon>Cucurbitales</taxon>
        <taxon>Cucurbitaceae</taxon>
        <taxon>Momordiceae</taxon>
        <taxon>Momordica</taxon>
    </lineage>
</organism>
<dbReference type="InterPro" id="IPR001764">
    <property type="entry name" value="Glyco_hydro_3_N"/>
</dbReference>
<evidence type="ECO:0000256" key="1">
    <source>
        <dbReference type="ARBA" id="ARBA00005336"/>
    </source>
</evidence>
<dbReference type="RefSeq" id="XP_022131654.1">
    <property type="nucleotide sequence ID" value="XM_022275962.1"/>
</dbReference>
<dbReference type="InterPro" id="IPR044993">
    <property type="entry name" value="BXL"/>
</dbReference>
<dbReference type="SMART" id="SM01217">
    <property type="entry name" value="Fn3_like"/>
    <property type="match status" value="1"/>
</dbReference>
<dbReference type="GO" id="GO:0045493">
    <property type="term" value="P:xylan catabolic process"/>
    <property type="evidence" value="ECO:0007669"/>
    <property type="project" value="InterPro"/>
</dbReference>
<dbReference type="GO" id="GO:0009044">
    <property type="term" value="F:xylan 1,4-beta-xylosidase activity"/>
    <property type="evidence" value="ECO:0007669"/>
    <property type="project" value="InterPro"/>
</dbReference>
<proteinExistence type="inferred from homology"/>
<evidence type="ECO:0000313" key="7">
    <source>
        <dbReference type="RefSeq" id="XP_022131654.1"/>
    </source>
</evidence>
<evidence type="ECO:0000256" key="4">
    <source>
        <dbReference type="ARBA" id="ARBA00023295"/>
    </source>
</evidence>
<dbReference type="Pfam" id="PF01915">
    <property type="entry name" value="Glyco_hydro_3_C"/>
    <property type="match status" value="1"/>
</dbReference>
<keyword evidence="3" id="KW-0378">Hydrolase</keyword>
<dbReference type="Pfam" id="PF00933">
    <property type="entry name" value="Glyco_hydro_3"/>
    <property type="match status" value="1"/>
</dbReference>
<dbReference type="Gene3D" id="2.60.40.10">
    <property type="entry name" value="Immunoglobulins"/>
    <property type="match status" value="1"/>
</dbReference>
<dbReference type="InterPro" id="IPR017853">
    <property type="entry name" value="GH"/>
</dbReference>
<dbReference type="InterPro" id="IPR036881">
    <property type="entry name" value="Glyco_hydro_3_C_sf"/>
</dbReference>
<dbReference type="InterPro" id="IPR036962">
    <property type="entry name" value="Glyco_hydro_3_N_sf"/>
</dbReference>
<dbReference type="SUPFAM" id="SSF51445">
    <property type="entry name" value="(Trans)glycosidases"/>
    <property type="match status" value="1"/>
</dbReference>
<evidence type="ECO:0000259" key="5">
    <source>
        <dbReference type="SMART" id="SM01217"/>
    </source>
</evidence>
<dbReference type="OrthoDB" id="47059at2759"/>
<keyword evidence="2" id="KW-0732">Signal</keyword>
<dbReference type="Pfam" id="PF14310">
    <property type="entry name" value="Fn3-like"/>
    <property type="match status" value="1"/>
</dbReference>
<dbReference type="GeneID" id="111004781"/>
<dbReference type="InterPro" id="IPR013783">
    <property type="entry name" value="Ig-like_fold"/>
</dbReference>
<keyword evidence="6" id="KW-1185">Reference proteome</keyword>
<sequence length="536" mass="58608">MADTYQPPFERCVEEGGASGIMCSYNQVNGVPTCADHHLLTATARKYWNFNGYITSDCDAVSIIHEAQNYAKSPEDAVADVLSAGMDVNCGSYLRKHTKSAVEQKKVPIAHIDRALRNLFAVRMRLGLFDGNPTNLPYGQIGSDQVCSQQHQSLALQAARDGIVLLKNAAKLLPLSKSKTRSLAVIGHNADDPIVLRGNYAGTPCKSVTPLQGLKRYVKNTIYHRGCNWANCTEATIDQAVNIARKVDYVVLVLGLDQTQEREDFDRVQLGLPGKQDELIAAVAKAAKRPVVLVILSGGPVDISAAKYNGKIGSILWAGYPGQDGGTALAEIIFGDHNPGGRLPVTWYPRDFVKVPMTDMRMRADPSTGYPGRTYRFYNGPKVYEFGYGLSYSNYLYEFTLLTESKMYLSHPTAATRPAKNSDSVRCLLASNLDTKFCESKAAKVTVGVRNEGEMAGKHTILLFAKPAKPVNGSPVKLLVGFKKVEIKSGERTDVEFLVNPCEHLSKANEEGLKVIQEGSYSLVVGDVEHPLDIFV</sequence>
<dbReference type="SMR" id="A0A6J1BQV6"/>
<protein>
    <submittedName>
        <fullName evidence="7">Probable beta-D-xylosidase 7</fullName>
    </submittedName>
</protein>
<name>A0A6J1BQV6_MOMCH</name>
<feature type="domain" description="Fibronectin type III-like" evidence="5">
    <location>
        <begin position="459"/>
        <end position="529"/>
    </location>
</feature>
<dbReference type="AlphaFoldDB" id="A0A6J1BQV6"/>
<dbReference type="FunFam" id="3.40.50.1700:FF:000001">
    <property type="entry name" value="probable beta-D-xylosidase 2"/>
    <property type="match status" value="1"/>
</dbReference>
<dbReference type="GO" id="GO:0031222">
    <property type="term" value="P:arabinan catabolic process"/>
    <property type="evidence" value="ECO:0007669"/>
    <property type="project" value="TreeGrafter"/>
</dbReference>
<keyword evidence="4" id="KW-0326">Glycosidase</keyword>
<comment type="similarity">
    <text evidence="1">Belongs to the glycosyl hydrolase 3 family.</text>
</comment>
<accession>A0A6J1BQV6</accession>
<dbReference type="Gene3D" id="3.40.50.1700">
    <property type="entry name" value="Glycoside hydrolase family 3 C-terminal domain"/>
    <property type="match status" value="1"/>
</dbReference>
<gene>
    <name evidence="7" type="primary">LOC111004781</name>
</gene>
<dbReference type="KEGG" id="mcha:111004781"/>
<evidence type="ECO:0000256" key="2">
    <source>
        <dbReference type="ARBA" id="ARBA00022729"/>
    </source>
</evidence>
<dbReference type="PANTHER" id="PTHR42721:SF3">
    <property type="entry name" value="BETA-D-XYLOSIDASE 5-RELATED"/>
    <property type="match status" value="1"/>
</dbReference>
<dbReference type="InterPro" id="IPR026891">
    <property type="entry name" value="Fn3-like"/>
</dbReference>
<evidence type="ECO:0000313" key="6">
    <source>
        <dbReference type="Proteomes" id="UP000504603"/>
    </source>
</evidence>
<evidence type="ECO:0000256" key="3">
    <source>
        <dbReference type="ARBA" id="ARBA00022801"/>
    </source>
</evidence>
<dbReference type="GO" id="GO:0046556">
    <property type="term" value="F:alpha-L-arabinofuranosidase activity"/>
    <property type="evidence" value="ECO:0007669"/>
    <property type="project" value="TreeGrafter"/>
</dbReference>
<dbReference type="Gene3D" id="3.20.20.300">
    <property type="entry name" value="Glycoside hydrolase, family 3, N-terminal domain"/>
    <property type="match status" value="1"/>
</dbReference>
<dbReference type="Proteomes" id="UP000504603">
    <property type="component" value="Unplaced"/>
</dbReference>
<dbReference type="InterPro" id="IPR002772">
    <property type="entry name" value="Glyco_hydro_3_C"/>
</dbReference>
<dbReference type="PANTHER" id="PTHR42721">
    <property type="entry name" value="SUGAR HYDROLASE-RELATED"/>
    <property type="match status" value="1"/>
</dbReference>